<keyword evidence="1" id="KW-0963">Cytoplasm</keyword>
<dbReference type="Gene3D" id="3.40.50.300">
    <property type="entry name" value="P-loop containing nucleotide triphosphate hydrolases"/>
    <property type="match status" value="1"/>
</dbReference>
<dbReference type="InterPro" id="IPR013159">
    <property type="entry name" value="DnaA_C"/>
</dbReference>
<dbReference type="GO" id="GO:0005524">
    <property type="term" value="F:ATP binding"/>
    <property type="evidence" value="ECO:0007669"/>
    <property type="project" value="UniProtKB-KW"/>
</dbReference>
<dbReference type="SUPFAM" id="SSF48295">
    <property type="entry name" value="TrpR-like"/>
    <property type="match status" value="1"/>
</dbReference>
<reference evidence="11" key="2">
    <citation type="journal article" date="2013" name="Mar. Genomics">
        <title>Expression of sulfatases in Rhodopirellula baltica and the diversity of sulfatases in the genus Rhodopirellula.</title>
        <authorList>
            <person name="Wegner C.E."/>
            <person name="Richter-Heitmann T."/>
            <person name="Klindworth A."/>
            <person name="Klockow C."/>
            <person name="Richter M."/>
            <person name="Achstetter T."/>
            <person name="Glockner F.O."/>
            <person name="Harder J."/>
        </authorList>
    </citation>
    <scope>NUCLEOTIDE SEQUENCE [LARGE SCALE GENOMIC DNA]</scope>
    <source>
        <strain evidence="11">6C</strain>
    </source>
</reference>
<dbReference type="Proteomes" id="UP000011529">
    <property type="component" value="Unassembled WGS sequence"/>
</dbReference>
<dbReference type="InterPro" id="IPR011704">
    <property type="entry name" value="ATPase_dyneun-rel_AAA"/>
</dbReference>
<gene>
    <name evidence="11" type="ORF">RE6C_02034</name>
</gene>
<dbReference type="GO" id="GO:0003688">
    <property type="term" value="F:DNA replication origin binding"/>
    <property type="evidence" value="ECO:0007669"/>
    <property type="project" value="InterPro"/>
</dbReference>
<dbReference type="InterPro" id="IPR010921">
    <property type="entry name" value="Trp_repressor/repl_initiator"/>
</dbReference>
<evidence type="ECO:0000256" key="1">
    <source>
        <dbReference type="ARBA" id="ARBA00022490"/>
    </source>
</evidence>
<keyword evidence="4 7" id="KW-0067">ATP-binding</keyword>
<dbReference type="GO" id="GO:0016887">
    <property type="term" value="F:ATP hydrolysis activity"/>
    <property type="evidence" value="ECO:0007669"/>
    <property type="project" value="InterPro"/>
</dbReference>
<feature type="domain" description="Chromosomal replication initiator DnaA C-terminal" evidence="10">
    <location>
        <begin position="328"/>
        <end position="397"/>
    </location>
</feature>
<dbReference type="Pfam" id="PF07728">
    <property type="entry name" value="AAA_5"/>
    <property type="match status" value="1"/>
</dbReference>
<protein>
    <recommendedName>
        <fullName evidence="7">Chromosomal replication initiator protein DnaA</fullName>
    </recommendedName>
</protein>
<name>M2B665_9BACT</name>
<dbReference type="GO" id="GO:0006275">
    <property type="term" value="P:regulation of DNA replication"/>
    <property type="evidence" value="ECO:0007669"/>
    <property type="project" value="InterPro"/>
</dbReference>
<evidence type="ECO:0000256" key="5">
    <source>
        <dbReference type="ARBA" id="ARBA00023121"/>
    </source>
</evidence>
<comment type="function">
    <text evidence="7">Plays an essential role in the initiation and regulation of chromosomal replication. ATP-DnaA binds to the origin of replication (oriC) to initiate formation of the DNA replication initiation complex once per cell cycle. Binds the DnaA box (a 9 base pair repeat at the origin) and separates the double-stranded (ds)DNA. Forms a right-handed helical filament on oriC DNA; dsDNA binds to the exterior of the filament while single-stranded (ss)DNA is stabiized in the filament's interior. The ATP-DnaA-oriC complex binds and stabilizes one strand of the AT-rich DNA unwinding element (DUE), permitting loading of DNA polymerase. After initiation quickly degrades to an ADP-DnaA complex that is not apt for DNA replication. Binds acidic phospholipids.</text>
</comment>
<dbReference type="PATRIC" id="fig|1263867.3.peg.2162"/>
<evidence type="ECO:0000256" key="6">
    <source>
        <dbReference type="ARBA" id="ARBA00023125"/>
    </source>
</evidence>
<evidence type="ECO:0000256" key="7">
    <source>
        <dbReference type="RuleBase" id="RU000577"/>
    </source>
</evidence>
<dbReference type="GO" id="GO:0005886">
    <property type="term" value="C:plasma membrane"/>
    <property type="evidence" value="ECO:0007669"/>
    <property type="project" value="TreeGrafter"/>
</dbReference>
<dbReference type="Pfam" id="PF08299">
    <property type="entry name" value="Bac_DnaA_C"/>
    <property type="match status" value="1"/>
</dbReference>
<dbReference type="CDD" id="cd06571">
    <property type="entry name" value="Bac_DnaA_C"/>
    <property type="match status" value="1"/>
</dbReference>
<comment type="similarity">
    <text evidence="8">Belongs to the DnaA family.</text>
</comment>
<dbReference type="InterPro" id="IPR018312">
    <property type="entry name" value="Chromosome_initiator_DnaA_CS"/>
</dbReference>
<evidence type="ECO:0000256" key="3">
    <source>
        <dbReference type="ARBA" id="ARBA00022741"/>
    </source>
</evidence>
<evidence type="ECO:0000313" key="11">
    <source>
        <dbReference type="EMBL" id="EMB17243.1"/>
    </source>
</evidence>
<proteinExistence type="inferred from homology"/>
<keyword evidence="5" id="KW-0446">Lipid-binding</keyword>
<dbReference type="SUPFAM" id="SSF52540">
    <property type="entry name" value="P-loop containing nucleoside triphosphate hydrolases"/>
    <property type="match status" value="1"/>
</dbReference>
<dbReference type="InterPro" id="IPR027417">
    <property type="entry name" value="P-loop_NTPase"/>
</dbReference>
<sequence>MELGDQIRPDARNRIGSCLTASRVIPSCSTRSLPFAVVASPPNVNSFALERPSLRRRRRDSEVVRPIIPLFYCGDENRLAGYVCENPIETLLEISRPMLLVGQPGTGKTALALHLSKRMSISNVWEAMEMDKDTEQGGPSGVTSRVLSSRVLYQPAIDFAREFASSIDSKDMPRFREKLDTVPILVLDDLHLIADKGPAQEELAQRLEARDAEGRLTIVTCRRLPSEVRGLRPALVSRTLPGLTVTLHPPAGDTRRTILRELMLAHLPDVEPEALSLLDAGLPAESTVRAFESAIKQVALWCRMHEQPICADAVQSAIETAGGTQSISIKAITTAVARQLGVKSADMRSGSRRQNIVRARSLAMWLARRLTEDSLTQIGDAFGGRDHSTVLHAIRKIDGSLDDDVLLRRSADQIMEKLSN</sequence>
<evidence type="ECO:0000259" key="10">
    <source>
        <dbReference type="SMART" id="SM00760"/>
    </source>
</evidence>
<feature type="domain" description="AAA+ ATPase" evidence="9">
    <location>
        <begin position="94"/>
        <end position="250"/>
    </location>
</feature>
<dbReference type="GO" id="GO:0006270">
    <property type="term" value="P:DNA replication initiation"/>
    <property type="evidence" value="ECO:0007669"/>
    <property type="project" value="InterPro"/>
</dbReference>
<dbReference type="InterPro" id="IPR013317">
    <property type="entry name" value="DnaA_dom"/>
</dbReference>
<dbReference type="PANTHER" id="PTHR30050">
    <property type="entry name" value="CHROMOSOMAL REPLICATION INITIATOR PROTEIN DNAA"/>
    <property type="match status" value="1"/>
</dbReference>
<dbReference type="InterPro" id="IPR020591">
    <property type="entry name" value="Chromosome_initiator_DnaA-like"/>
</dbReference>
<evidence type="ECO:0000256" key="4">
    <source>
        <dbReference type="ARBA" id="ARBA00022840"/>
    </source>
</evidence>
<keyword evidence="2 7" id="KW-0235">DNA replication</keyword>
<evidence type="ECO:0000256" key="8">
    <source>
        <dbReference type="RuleBase" id="RU004227"/>
    </source>
</evidence>
<dbReference type="InterPro" id="IPR003593">
    <property type="entry name" value="AAA+_ATPase"/>
</dbReference>
<dbReference type="Pfam" id="PF00308">
    <property type="entry name" value="Bac_DnaA"/>
    <property type="match status" value="1"/>
</dbReference>
<evidence type="ECO:0000259" key="9">
    <source>
        <dbReference type="SMART" id="SM00382"/>
    </source>
</evidence>
<reference evidence="11" key="1">
    <citation type="submission" date="2012-11" db="EMBL/GenBank/DDBJ databases">
        <title>Permanent draft genomes of Rhodopirellula europaea strain SH398 and 6C.</title>
        <authorList>
            <person name="Richter M."/>
            <person name="Richter-Heitmann T."/>
            <person name="Frank C."/>
            <person name="Harder J."/>
            <person name="Glockner F.O."/>
        </authorList>
    </citation>
    <scope>NUCLEOTIDE SEQUENCE</scope>
    <source>
        <strain evidence="11">6C</strain>
    </source>
</reference>
<dbReference type="PROSITE" id="PS01008">
    <property type="entry name" value="DNAA"/>
    <property type="match status" value="1"/>
</dbReference>
<dbReference type="GO" id="GO:0008289">
    <property type="term" value="F:lipid binding"/>
    <property type="evidence" value="ECO:0007669"/>
    <property type="project" value="UniProtKB-KW"/>
</dbReference>
<comment type="caution">
    <text evidence="11">The sequence shown here is derived from an EMBL/GenBank/DDBJ whole genome shotgun (WGS) entry which is preliminary data.</text>
</comment>
<dbReference type="Gene3D" id="1.10.1750.10">
    <property type="match status" value="1"/>
</dbReference>
<dbReference type="SMART" id="SM00760">
    <property type="entry name" value="Bac_DnaA_C"/>
    <property type="match status" value="1"/>
</dbReference>
<evidence type="ECO:0000256" key="2">
    <source>
        <dbReference type="ARBA" id="ARBA00022705"/>
    </source>
</evidence>
<organism evidence="11 12">
    <name type="scientific">Rhodopirellula europaea 6C</name>
    <dbReference type="NCBI Taxonomy" id="1263867"/>
    <lineage>
        <taxon>Bacteria</taxon>
        <taxon>Pseudomonadati</taxon>
        <taxon>Planctomycetota</taxon>
        <taxon>Planctomycetia</taxon>
        <taxon>Pirellulales</taxon>
        <taxon>Pirellulaceae</taxon>
        <taxon>Rhodopirellula</taxon>
    </lineage>
</organism>
<keyword evidence="3 7" id="KW-0547">Nucleotide-binding</keyword>
<evidence type="ECO:0000313" key="12">
    <source>
        <dbReference type="Proteomes" id="UP000011529"/>
    </source>
</evidence>
<accession>M2B665</accession>
<dbReference type="AlphaFoldDB" id="M2B665"/>
<dbReference type="SMART" id="SM00382">
    <property type="entry name" value="AAA"/>
    <property type="match status" value="1"/>
</dbReference>
<dbReference type="EMBL" id="ANMO01000099">
    <property type="protein sequence ID" value="EMB17243.1"/>
    <property type="molecule type" value="Genomic_DNA"/>
</dbReference>
<dbReference type="PANTHER" id="PTHR30050:SF2">
    <property type="entry name" value="CHROMOSOMAL REPLICATION INITIATOR PROTEIN DNAA"/>
    <property type="match status" value="1"/>
</dbReference>
<keyword evidence="6 7" id="KW-0238">DNA-binding</keyword>
<dbReference type="PRINTS" id="PR00051">
    <property type="entry name" value="DNAA"/>
</dbReference>
<keyword evidence="12" id="KW-1185">Reference proteome</keyword>